<reference evidence="19" key="2">
    <citation type="submission" date="2014-03" db="EMBL/GenBank/DDBJ databases">
        <title>The whipworm genome and dual-species transcriptomics of an intimate host-pathogen interaction.</title>
        <authorList>
            <person name="Foth B.J."/>
            <person name="Tsai I.J."/>
            <person name="Reid A.J."/>
            <person name="Bancroft A.J."/>
            <person name="Nichol S."/>
            <person name="Tracey A."/>
            <person name="Holroyd N."/>
            <person name="Cotton J.A."/>
            <person name="Stanley E.J."/>
            <person name="Zarowiecki M."/>
            <person name="Liu J.Z."/>
            <person name="Huckvale T."/>
            <person name="Cooper P.J."/>
            <person name="Grencis R.K."/>
            <person name="Berriman M."/>
        </authorList>
    </citation>
    <scope>NUCLEOTIDE SEQUENCE [LARGE SCALE GENOMIC DNA]</scope>
    <source>
        <strain evidence="19">Edinburgh</strain>
    </source>
</reference>
<dbReference type="UniPathway" id="UPA00143"/>
<evidence type="ECO:0000256" key="9">
    <source>
        <dbReference type="ARBA" id="ARBA00022679"/>
    </source>
</evidence>
<dbReference type="AlphaFoldDB" id="A0A5S6QIK5"/>
<dbReference type="Proteomes" id="UP000046395">
    <property type="component" value="Unassembled WGS sequence"/>
</dbReference>
<evidence type="ECO:0000256" key="14">
    <source>
        <dbReference type="ARBA" id="ARBA00072779"/>
    </source>
</evidence>
<dbReference type="GO" id="GO:0005634">
    <property type="term" value="C:nucleus"/>
    <property type="evidence" value="ECO:0007669"/>
    <property type="project" value="UniProtKB-SubCell"/>
</dbReference>
<feature type="region of interest" description="Disordered" evidence="17">
    <location>
        <begin position="1"/>
        <end position="26"/>
    </location>
</feature>
<evidence type="ECO:0000256" key="5">
    <source>
        <dbReference type="ARBA" id="ARBA00007434"/>
    </source>
</evidence>
<dbReference type="SUPFAM" id="SSF57850">
    <property type="entry name" value="RING/U-box"/>
    <property type="match status" value="1"/>
</dbReference>
<dbReference type="WBParaSite" id="TMUE_2000007216.3">
    <property type="protein sequence ID" value="TMUE_2000007216.3"/>
    <property type="gene ID" value="WBGene00288330"/>
</dbReference>
<dbReference type="STRING" id="70415.A0A5S6QIK5"/>
<dbReference type="GO" id="GO:0000209">
    <property type="term" value="P:protein polyubiquitination"/>
    <property type="evidence" value="ECO:0007669"/>
    <property type="project" value="TreeGrafter"/>
</dbReference>
<dbReference type="Gene3D" id="3.30.40.10">
    <property type="entry name" value="Zinc/RING finger domain, C3HC4 (zinc finger)"/>
    <property type="match status" value="1"/>
</dbReference>
<evidence type="ECO:0000259" key="18">
    <source>
        <dbReference type="PROSITE" id="PS51698"/>
    </source>
</evidence>
<keyword evidence="11" id="KW-0007">Acetylation</keyword>
<dbReference type="GO" id="GO:0034450">
    <property type="term" value="F:ubiquitin-ubiquitin ligase activity"/>
    <property type="evidence" value="ECO:0007669"/>
    <property type="project" value="InterPro"/>
</dbReference>
<evidence type="ECO:0000256" key="4">
    <source>
        <dbReference type="ARBA" id="ARBA00004906"/>
    </source>
</evidence>
<evidence type="ECO:0000256" key="10">
    <source>
        <dbReference type="ARBA" id="ARBA00022786"/>
    </source>
</evidence>
<keyword evidence="12" id="KW-0539">Nucleus</keyword>
<dbReference type="InterPro" id="IPR019474">
    <property type="entry name" value="Ub_conjug_fac_E4_core"/>
</dbReference>
<evidence type="ECO:0000256" key="12">
    <source>
        <dbReference type="ARBA" id="ARBA00023242"/>
    </source>
</evidence>
<evidence type="ECO:0000256" key="15">
    <source>
        <dbReference type="ARBA" id="ARBA00081821"/>
    </source>
</evidence>
<dbReference type="InterPro" id="IPR003613">
    <property type="entry name" value="Ubox_domain"/>
</dbReference>
<evidence type="ECO:0000256" key="8">
    <source>
        <dbReference type="ARBA" id="ARBA00022553"/>
    </source>
</evidence>
<protein>
    <recommendedName>
        <fullName evidence="14">Ubiquitin conjugation factor E4 B</fullName>
        <ecNumber evidence="6">2.3.2.27</ecNumber>
    </recommendedName>
    <alternativeName>
        <fullName evidence="16">RING-type E3 ubiquitin transferase E4 B</fullName>
    </alternativeName>
    <alternativeName>
        <fullName evidence="15">Ubiquitin fusion degradation protein 2</fullName>
    </alternativeName>
</protein>
<evidence type="ECO:0000256" key="7">
    <source>
        <dbReference type="ARBA" id="ARBA00022490"/>
    </source>
</evidence>
<reference evidence="20" key="3">
    <citation type="submission" date="2019-12" db="UniProtKB">
        <authorList>
            <consortium name="WormBaseParasite"/>
        </authorList>
    </citation>
    <scope>IDENTIFICATION</scope>
</reference>
<evidence type="ECO:0000256" key="13">
    <source>
        <dbReference type="ARBA" id="ARBA00056267"/>
    </source>
</evidence>
<comment type="function">
    <text evidence="13">Ubiquitin-protein ligase that probably functions as an E3 ligase in conjunction with specific E1 and E2 ligases. May also function as an E4 ligase mediating the assembly of polyubiquitin chains on substrates ubiquitinated by another E3 ubiquitin ligase. May regulate myosin assembly in striated muscles together with STUB1 and VCP/p97 by targeting myosin chaperone UNC45B for proteasomal degradation.</text>
</comment>
<evidence type="ECO:0000256" key="1">
    <source>
        <dbReference type="ARBA" id="ARBA00000900"/>
    </source>
</evidence>
<keyword evidence="19" id="KW-1185">Reference proteome</keyword>
<keyword evidence="9" id="KW-0808">Transferase</keyword>
<dbReference type="EC" id="2.3.2.27" evidence="6"/>
<name>A0A5S6QIK5_TRIMR</name>
<dbReference type="SMART" id="SM00504">
    <property type="entry name" value="Ubox"/>
    <property type="match status" value="1"/>
</dbReference>
<comment type="catalytic activity">
    <reaction evidence="1">
        <text>S-ubiquitinyl-[E2 ubiquitin-conjugating enzyme]-L-cysteine + [acceptor protein]-L-lysine = [E2 ubiquitin-conjugating enzyme]-L-cysteine + N(6)-ubiquitinyl-[acceptor protein]-L-lysine.</text>
        <dbReference type="EC" id="2.3.2.27"/>
    </reaction>
</comment>
<comment type="similarity">
    <text evidence="5">Belongs to the ubiquitin conjugation factor E4 family.</text>
</comment>
<comment type="pathway">
    <text evidence="4">Protein modification; protein ubiquitination.</text>
</comment>
<evidence type="ECO:0000256" key="17">
    <source>
        <dbReference type="SAM" id="MobiDB-lite"/>
    </source>
</evidence>
<reference evidence="19" key="1">
    <citation type="submission" date="2013-11" db="EMBL/GenBank/DDBJ databases">
        <authorList>
            <person name="Aslett M."/>
        </authorList>
    </citation>
    <scope>NUCLEOTIDE SEQUENCE [LARGE SCALE GENOMIC DNA]</scope>
    <source>
        <strain evidence="19">Edinburgh</strain>
    </source>
</reference>
<dbReference type="Pfam" id="PF04564">
    <property type="entry name" value="U-box"/>
    <property type="match status" value="1"/>
</dbReference>
<dbReference type="PANTHER" id="PTHR13931">
    <property type="entry name" value="UBIQUITINATION FACTOR E4"/>
    <property type="match status" value="1"/>
</dbReference>
<evidence type="ECO:0000313" key="20">
    <source>
        <dbReference type="WBParaSite" id="TMUE_2000007216.1"/>
    </source>
</evidence>
<dbReference type="GO" id="GO:0006511">
    <property type="term" value="P:ubiquitin-dependent protein catabolic process"/>
    <property type="evidence" value="ECO:0007669"/>
    <property type="project" value="InterPro"/>
</dbReference>
<comment type="subcellular location">
    <subcellularLocation>
        <location evidence="3">Cytoplasm</location>
    </subcellularLocation>
    <subcellularLocation>
        <location evidence="2">Nucleus</location>
    </subcellularLocation>
</comment>
<organism evidence="19 20">
    <name type="scientific">Trichuris muris</name>
    <name type="common">Mouse whipworm</name>
    <dbReference type="NCBI Taxonomy" id="70415"/>
    <lineage>
        <taxon>Eukaryota</taxon>
        <taxon>Metazoa</taxon>
        <taxon>Ecdysozoa</taxon>
        <taxon>Nematoda</taxon>
        <taxon>Enoplea</taxon>
        <taxon>Dorylaimia</taxon>
        <taxon>Trichinellida</taxon>
        <taxon>Trichuridae</taxon>
        <taxon>Trichuris</taxon>
    </lineage>
</organism>
<dbReference type="WBParaSite" id="TMUE_2000007216.2">
    <property type="protein sequence ID" value="TMUE_2000007216.2"/>
    <property type="gene ID" value="WBGene00288330"/>
</dbReference>
<evidence type="ECO:0000256" key="3">
    <source>
        <dbReference type="ARBA" id="ARBA00004496"/>
    </source>
</evidence>
<dbReference type="FunFam" id="3.30.40.10:FF:000060">
    <property type="entry name" value="ubiquitin conjugation factor E4 B"/>
    <property type="match status" value="1"/>
</dbReference>
<dbReference type="GO" id="GO:0036503">
    <property type="term" value="P:ERAD pathway"/>
    <property type="evidence" value="ECO:0007669"/>
    <property type="project" value="InterPro"/>
</dbReference>
<keyword evidence="7" id="KW-0963">Cytoplasm</keyword>
<dbReference type="CDD" id="cd16658">
    <property type="entry name" value="RING-Ubox_UBE4B"/>
    <property type="match status" value="1"/>
</dbReference>
<sequence length="1061" mass="120950">MNHEDDHVNPSSSNECNPFEALKSSSNSETGCSLIRVNPEFIQDISQSDLRDVRSGHLPSCDGVVGEPIDIVDSVSKKPCLDKFALRRYLGYVVHVSIDGEQRGVIPPSLINEFDQLMLSNDCNFAHWLNLSELVIWEVVSAFLQGSTKSISLFGADVTSILSDDVFVSPGERPGYLSFRSSSQSLGLVRYLLTCCRRAQAHMDFGSNDKDLMAKIEDFGNRICKQTFSLLVQILSGLLPFDTMDMLRALAYCMCTENISSALLFGLLSQAVELGEEAFDRIFHPLVDVLIFANHVLSLQDEIVTWPLDVFRKLCCVRVNGTRPFCNSILRRSDWFPKPLTEAAGREIAALTPLGSIMTVFCFIEEDPTLGNLCKTGGNYVSIHTLVRLRLELIRDLSTEALRCFMINSQSREPTMQFLSTVLALNAKKSGIMSNLADLAPDSFLLNILVILFNLSLKITLDKVDARYVFQPSSRVQIQGLARMNMTSENAAAFSESVEGTMQPRFPCECFFMTVHLAHIALLPLIPRYAKYKRAPVELSDDIDWLERNQKEWTRYPALARRNRLALKLLKKKLEKVTKQLAFIEAVLKDENLLSLAAYFSLKQMDVVMKVLCEDGVDRINLNEVPDLFKALPEFYVEDVLDLFIFLLEHEGPLPGYMSLHRFAQHLLVLICNTGIFNNPYLSAKVVELLFYTCPQVRPAGRSLHSSIFQHPSANESLFRSLVKFYSDVETLGSASEFYDKFNIRFHIQTIFKSMLYEPACRAVMFDYCKHADGNFIRFVNMLINDTTYLLDESMEGLLRINNVEGQMNNESHWWNLEMEERQRLTVQHAQDERIVRSSLQLARATIDMFGYMTKDVTEPFLTGELGDRLAAMLNYNLKQLCGPASQRLRVKDPKRYTWEPRNLINELTEIYLNLDCDKFVGCIVGDERSYSPAFFRNVIECLIRHNIKSNSKVEQLRLLAQKAHAVWKKRKQEDMVFSDVPSDFMDPVMGTLMRDPVKLPSGSIMDRTVITRHLLNTQTDPFTRQPLNENMLEPAVELKTQIDAWIEEKMHLANKRPHLK</sequence>
<evidence type="ECO:0000256" key="16">
    <source>
        <dbReference type="ARBA" id="ARBA00083610"/>
    </source>
</evidence>
<feature type="domain" description="U-box" evidence="18">
    <location>
        <begin position="980"/>
        <end position="1053"/>
    </location>
</feature>
<keyword evidence="8" id="KW-0597">Phosphoprotein</keyword>
<evidence type="ECO:0000256" key="6">
    <source>
        <dbReference type="ARBA" id="ARBA00012483"/>
    </source>
</evidence>
<evidence type="ECO:0000256" key="2">
    <source>
        <dbReference type="ARBA" id="ARBA00004123"/>
    </source>
</evidence>
<dbReference type="WBParaSite" id="TMUE_2000007216.1">
    <property type="protein sequence ID" value="TMUE_2000007216.1"/>
    <property type="gene ID" value="WBGene00288330"/>
</dbReference>
<dbReference type="Pfam" id="PF10408">
    <property type="entry name" value="Ufd2P_core"/>
    <property type="match status" value="1"/>
</dbReference>
<dbReference type="InterPro" id="IPR045132">
    <property type="entry name" value="UBE4"/>
</dbReference>
<dbReference type="PROSITE" id="PS51698">
    <property type="entry name" value="U_BOX"/>
    <property type="match status" value="1"/>
</dbReference>
<accession>A0A5S6QIK5</accession>
<evidence type="ECO:0000313" key="19">
    <source>
        <dbReference type="Proteomes" id="UP000046395"/>
    </source>
</evidence>
<dbReference type="GO" id="GO:0005737">
    <property type="term" value="C:cytoplasm"/>
    <property type="evidence" value="ECO:0007669"/>
    <property type="project" value="UniProtKB-SubCell"/>
</dbReference>
<dbReference type="WBParaSite" id="TMUE_2000007216.4">
    <property type="protein sequence ID" value="TMUE_2000007216.4"/>
    <property type="gene ID" value="WBGene00288330"/>
</dbReference>
<dbReference type="InterPro" id="IPR013083">
    <property type="entry name" value="Znf_RING/FYVE/PHD"/>
</dbReference>
<dbReference type="PANTHER" id="PTHR13931:SF2">
    <property type="entry name" value="UBIQUITIN CONJUGATION FACTOR E4 B"/>
    <property type="match status" value="1"/>
</dbReference>
<keyword evidence="10" id="KW-0833">Ubl conjugation pathway</keyword>
<proteinExistence type="inferred from homology"/>
<dbReference type="GO" id="GO:0000151">
    <property type="term" value="C:ubiquitin ligase complex"/>
    <property type="evidence" value="ECO:0007669"/>
    <property type="project" value="InterPro"/>
</dbReference>
<evidence type="ECO:0000256" key="11">
    <source>
        <dbReference type="ARBA" id="ARBA00022990"/>
    </source>
</evidence>